<name>A0A4Y2KDE6_ARAVE</name>
<feature type="domain" description="FAM91 C-terminal" evidence="2">
    <location>
        <begin position="19"/>
        <end position="278"/>
    </location>
</feature>
<evidence type="ECO:0000256" key="1">
    <source>
        <dbReference type="ARBA" id="ARBA00010319"/>
    </source>
</evidence>
<dbReference type="PANTHER" id="PTHR28441">
    <property type="entry name" value="PROTEIN FAM91A1"/>
    <property type="match status" value="1"/>
</dbReference>
<proteinExistence type="inferred from homology"/>
<comment type="similarity">
    <text evidence="1">Belongs to the FAM91 family.</text>
</comment>
<sequence>MYQERKPTKGKNSENESWDHEKLLVTTWAHDPSTVAMSNALPILNDALCHSAVLVQGQGNAAEFCYVPFPLQKGGETGKANQFKEYKWEDHFAVKVLAEELDLKHNCGYITMINISTCRQNSKRVGVVKTPNKNCVYASTAVIYTENGVKGPQSEKNTQFSLIFPDGNLKYKNSLPFEENNWMPLDCSFGIPLFNGLLNKKVCQRLLEQQFCSKTNLQKLIASNRKLCLRLLDFISEYQPVINSDIGKTTSFPPNRPGCDVELPLPTENLIFYDGKLSVWDQK</sequence>
<evidence type="ECO:0000313" key="3">
    <source>
        <dbReference type="EMBL" id="GBM99869.1"/>
    </source>
</evidence>
<comment type="caution">
    <text evidence="3">The sequence shown here is derived from an EMBL/GenBank/DDBJ whole genome shotgun (WGS) entry which is preliminary data.</text>
</comment>
<dbReference type="InterPro" id="IPR028097">
    <property type="entry name" value="FAM91_C_dom"/>
</dbReference>
<dbReference type="Pfam" id="PF14648">
    <property type="entry name" value="FAM91_C"/>
    <property type="match status" value="1"/>
</dbReference>
<accession>A0A4Y2KDE6</accession>
<reference evidence="3 4" key="1">
    <citation type="journal article" date="2019" name="Sci. Rep.">
        <title>Orb-weaving spider Araneus ventricosus genome elucidates the spidroin gene catalogue.</title>
        <authorList>
            <person name="Kono N."/>
            <person name="Nakamura H."/>
            <person name="Ohtoshi R."/>
            <person name="Moran D.A.P."/>
            <person name="Shinohara A."/>
            <person name="Yoshida Y."/>
            <person name="Fujiwara M."/>
            <person name="Mori M."/>
            <person name="Tomita M."/>
            <person name="Arakawa K."/>
        </authorList>
    </citation>
    <scope>NUCLEOTIDE SEQUENCE [LARGE SCALE GENOMIC DNA]</scope>
</reference>
<dbReference type="AlphaFoldDB" id="A0A4Y2KDE6"/>
<gene>
    <name evidence="3" type="primary">fam91a1_0</name>
    <name evidence="3" type="ORF">AVEN_221543_1</name>
</gene>
<dbReference type="EMBL" id="BGPR01004455">
    <property type="protein sequence ID" value="GBM99869.1"/>
    <property type="molecule type" value="Genomic_DNA"/>
</dbReference>
<evidence type="ECO:0000259" key="2">
    <source>
        <dbReference type="Pfam" id="PF14648"/>
    </source>
</evidence>
<dbReference type="InterPro" id="IPR039199">
    <property type="entry name" value="FAM91"/>
</dbReference>
<protein>
    <submittedName>
        <fullName evidence="3">Protein FAM91A1</fullName>
    </submittedName>
</protein>
<organism evidence="3 4">
    <name type="scientific">Araneus ventricosus</name>
    <name type="common">Orbweaver spider</name>
    <name type="synonym">Epeira ventricosa</name>
    <dbReference type="NCBI Taxonomy" id="182803"/>
    <lineage>
        <taxon>Eukaryota</taxon>
        <taxon>Metazoa</taxon>
        <taxon>Ecdysozoa</taxon>
        <taxon>Arthropoda</taxon>
        <taxon>Chelicerata</taxon>
        <taxon>Arachnida</taxon>
        <taxon>Araneae</taxon>
        <taxon>Araneomorphae</taxon>
        <taxon>Entelegynae</taxon>
        <taxon>Araneoidea</taxon>
        <taxon>Araneidae</taxon>
        <taxon>Araneus</taxon>
    </lineage>
</organism>
<evidence type="ECO:0000313" key="4">
    <source>
        <dbReference type="Proteomes" id="UP000499080"/>
    </source>
</evidence>
<keyword evidence="4" id="KW-1185">Reference proteome</keyword>
<dbReference type="PANTHER" id="PTHR28441:SF2">
    <property type="entry name" value="PROTEIN FAM91A1"/>
    <property type="match status" value="1"/>
</dbReference>
<dbReference type="Proteomes" id="UP000499080">
    <property type="component" value="Unassembled WGS sequence"/>
</dbReference>
<dbReference type="OrthoDB" id="6420680at2759"/>